<accession>A0A6G9YVN8</accession>
<evidence type="ECO:0000259" key="6">
    <source>
        <dbReference type="Pfam" id="PF07859"/>
    </source>
</evidence>
<dbReference type="InterPro" id="IPR013094">
    <property type="entry name" value="AB_hydrolase_3"/>
</dbReference>
<evidence type="ECO:0000256" key="5">
    <source>
        <dbReference type="ARBA" id="ARBA00022691"/>
    </source>
</evidence>
<gene>
    <name evidence="7" type="ORF">F6W96_01345</name>
</gene>
<dbReference type="InterPro" id="IPR029063">
    <property type="entry name" value="SAM-dependent_MTases_sf"/>
</dbReference>
<dbReference type="SUPFAM" id="SSF53474">
    <property type="entry name" value="alpha/beta-Hydrolases"/>
    <property type="match status" value="1"/>
</dbReference>
<dbReference type="Pfam" id="PF04072">
    <property type="entry name" value="LCM"/>
    <property type="match status" value="1"/>
</dbReference>
<sequence>MGDTASNVPVDGVAVTAIGVAVIRARETERADRLYDDPLAQAFVDAARAGFAAERWAQLMAVADQFYEGRTVAVRLVDDRVGAALDAGIRQIVLLGAGLDTRAFRLGLPLETVVFEIDLPDVFAFKEPVLDHTDAVPTCVRRVVATDLRHDWRKALLDSGFRVDTPTCWVDEGTLGSLAQEWSQRVVATLTELSAPGSLLGVARFSVDRDSAPAYRELQHLLASGAKQTDSLEIDFDVERWLSGLGWATEFRSWNDTVAPLGRPVTHPDPRVGTIAAVRRPSSQAQQYADQIRRLGVKQMVVSVEAAKATVELLQRAAATQTPKNSVEAELVRRATTTQPPTDFAEKFAVSTEVITDTRGNEWMVHTATARDRAPDRTVVYVHGGGWVMQIADGDWFLCGELIMNAAARVVIPLYPLAPEGTGEFVPDTIADITAQLITDNGAGKVSLIGDSVGATITLSAAQILRDRGVPKPHLTVLIAPTLDIRLTEPELEALDEVDPFLSPAGCRYLNSLYRGGLSATDARVSPMLGNNDHLGRLLLFSGTHDILNCQARKYAALAPTFTGTHLEYHEASQMIHIWVTSPTPEGQIARETIYRALR</sequence>
<dbReference type="PANTHER" id="PTHR43619:SF2">
    <property type="entry name" value="S-ADENOSYL-L-METHIONINE-DEPENDENT METHYLTRANSFERASES SUPERFAMILY PROTEIN"/>
    <property type="match status" value="1"/>
</dbReference>
<evidence type="ECO:0000256" key="1">
    <source>
        <dbReference type="ARBA" id="ARBA00003907"/>
    </source>
</evidence>
<dbReference type="Gene3D" id="3.40.50.1820">
    <property type="entry name" value="alpha/beta hydrolase"/>
    <property type="match status" value="1"/>
</dbReference>
<comment type="similarity">
    <text evidence="2">Belongs to the UPF0677 family.</text>
</comment>
<proteinExistence type="inferred from homology"/>
<dbReference type="InterPro" id="IPR011610">
    <property type="entry name" value="SAM_mthyl_Trfase_ML2640-like"/>
</dbReference>
<dbReference type="GO" id="GO:0032259">
    <property type="term" value="P:methylation"/>
    <property type="evidence" value="ECO:0007669"/>
    <property type="project" value="UniProtKB-KW"/>
</dbReference>
<protein>
    <submittedName>
        <fullName evidence="7">SAM-dependent methyltransferase</fullName>
        <ecNumber evidence="7">2.1.1.-</ecNumber>
    </submittedName>
</protein>
<dbReference type="SUPFAM" id="SSF53335">
    <property type="entry name" value="S-adenosyl-L-methionine-dependent methyltransferases"/>
    <property type="match status" value="1"/>
</dbReference>
<reference evidence="7 8" key="1">
    <citation type="journal article" date="2019" name="ACS Chem. Biol.">
        <title>Identification and Mobilization of a Cryptic Antibiotic Biosynthesis Gene Locus from a Human-Pathogenic Nocardia Isolate.</title>
        <authorList>
            <person name="Herisse M."/>
            <person name="Ishida K."/>
            <person name="Porter J.L."/>
            <person name="Howden B."/>
            <person name="Hertweck C."/>
            <person name="Stinear T.P."/>
            <person name="Pidot S.J."/>
        </authorList>
    </citation>
    <scope>NUCLEOTIDE SEQUENCE [LARGE SCALE GENOMIC DNA]</scope>
    <source>
        <strain evidence="7 8">AUSMDU00012715</strain>
    </source>
</reference>
<evidence type="ECO:0000313" key="8">
    <source>
        <dbReference type="Proteomes" id="UP000500953"/>
    </source>
</evidence>
<feature type="domain" description="Alpha/beta hydrolase fold-3" evidence="6">
    <location>
        <begin position="379"/>
        <end position="580"/>
    </location>
</feature>
<keyword evidence="3 7" id="KW-0489">Methyltransferase</keyword>
<dbReference type="Gene3D" id="3.40.50.150">
    <property type="entry name" value="Vaccinia Virus protein VP39"/>
    <property type="match status" value="1"/>
</dbReference>
<dbReference type="RefSeq" id="WP_167484583.1">
    <property type="nucleotide sequence ID" value="NZ_CP046173.1"/>
</dbReference>
<organism evidence="7 8">
    <name type="scientific">Nocardia terpenica</name>
    <dbReference type="NCBI Taxonomy" id="455432"/>
    <lineage>
        <taxon>Bacteria</taxon>
        <taxon>Bacillati</taxon>
        <taxon>Actinomycetota</taxon>
        <taxon>Actinomycetes</taxon>
        <taxon>Mycobacteriales</taxon>
        <taxon>Nocardiaceae</taxon>
        <taxon>Nocardia</taxon>
    </lineage>
</organism>
<comment type="function">
    <text evidence="1">Exhibits S-adenosyl-L-methionine-dependent methyltransferase activity.</text>
</comment>
<name>A0A6G9YVN8_9NOCA</name>
<evidence type="ECO:0000256" key="3">
    <source>
        <dbReference type="ARBA" id="ARBA00022603"/>
    </source>
</evidence>
<dbReference type="EC" id="2.1.1.-" evidence="7"/>
<dbReference type="GO" id="GO:0016787">
    <property type="term" value="F:hydrolase activity"/>
    <property type="evidence" value="ECO:0007669"/>
    <property type="project" value="InterPro"/>
</dbReference>
<dbReference type="PANTHER" id="PTHR43619">
    <property type="entry name" value="S-ADENOSYL-L-METHIONINE-DEPENDENT METHYLTRANSFERASE YKTD-RELATED"/>
    <property type="match status" value="1"/>
</dbReference>
<dbReference type="NCBIfam" id="TIGR00027">
    <property type="entry name" value="mthyl_TIGR00027"/>
    <property type="match status" value="1"/>
</dbReference>
<keyword evidence="5" id="KW-0949">S-adenosyl-L-methionine</keyword>
<evidence type="ECO:0000256" key="4">
    <source>
        <dbReference type="ARBA" id="ARBA00022679"/>
    </source>
</evidence>
<dbReference type="AlphaFoldDB" id="A0A6G9YVN8"/>
<keyword evidence="4 7" id="KW-0808">Transferase</keyword>
<dbReference type="Proteomes" id="UP000500953">
    <property type="component" value="Chromosome"/>
</dbReference>
<dbReference type="InterPro" id="IPR007213">
    <property type="entry name" value="Ppm1/Ppm2/Tcmp"/>
</dbReference>
<dbReference type="InterPro" id="IPR029058">
    <property type="entry name" value="AB_hydrolase_fold"/>
</dbReference>
<evidence type="ECO:0000313" key="7">
    <source>
        <dbReference type="EMBL" id="QIS17161.1"/>
    </source>
</evidence>
<dbReference type="EMBL" id="CP046173">
    <property type="protein sequence ID" value="QIS17161.1"/>
    <property type="molecule type" value="Genomic_DNA"/>
</dbReference>
<evidence type="ECO:0000256" key="2">
    <source>
        <dbReference type="ARBA" id="ARBA00008138"/>
    </source>
</evidence>
<dbReference type="Pfam" id="PF07859">
    <property type="entry name" value="Abhydrolase_3"/>
    <property type="match status" value="1"/>
</dbReference>
<dbReference type="GO" id="GO:0008168">
    <property type="term" value="F:methyltransferase activity"/>
    <property type="evidence" value="ECO:0007669"/>
    <property type="project" value="UniProtKB-KW"/>
</dbReference>